<dbReference type="PANTHER" id="PTHR35010">
    <property type="entry name" value="BLL4672 PROTEIN-RELATED"/>
    <property type="match status" value="1"/>
</dbReference>
<dbReference type="InterPro" id="IPR010982">
    <property type="entry name" value="Lambda_DNA-bd_dom_sf"/>
</dbReference>
<dbReference type="GO" id="GO:0003677">
    <property type="term" value="F:DNA binding"/>
    <property type="evidence" value="ECO:0007669"/>
    <property type="project" value="InterPro"/>
</dbReference>
<dbReference type="InterPro" id="IPR001387">
    <property type="entry name" value="Cro/C1-type_HTH"/>
</dbReference>
<dbReference type="Pfam" id="PF13560">
    <property type="entry name" value="HTH_31"/>
    <property type="match status" value="1"/>
</dbReference>
<dbReference type="OrthoDB" id="5346389at2"/>
<dbReference type="SUPFAM" id="SSF47413">
    <property type="entry name" value="lambda repressor-like DNA-binding domains"/>
    <property type="match status" value="1"/>
</dbReference>
<evidence type="ECO:0000313" key="1">
    <source>
        <dbReference type="EMBL" id="BDI28084.1"/>
    </source>
</evidence>
<dbReference type="Pfam" id="PF17765">
    <property type="entry name" value="MLTR_LBD"/>
    <property type="match status" value="1"/>
</dbReference>
<dbReference type="Gene3D" id="1.10.260.40">
    <property type="entry name" value="lambda repressor-like DNA-binding domains"/>
    <property type="match status" value="1"/>
</dbReference>
<dbReference type="SMART" id="SM00530">
    <property type="entry name" value="HTH_XRE"/>
    <property type="match status" value="1"/>
</dbReference>
<keyword evidence="2" id="KW-1185">Reference proteome</keyword>
<dbReference type="Gene3D" id="3.30.450.180">
    <property type="match status" value="1"/>
</dbReference>
<dbReference type="Proteomes" id="UP000287394">
    <property type="component" value="Chromosome"/>
</dbReference>
<dbReference type="EMBL" id="AP025739">
    <property type="protein sequence ID" value="BDI28084.1"/>
    <property type="molecule type" value="Genomic_DNA"/>
</dbReference>
<sequence length="276" mass="31626">MPDGEHRRELANFLRTRRERIAPSEVGLKAGPRRRTPGLRREEVADLAGVGTAWYTWLEQGRDIRVSTETLDSLACALRLGPDERTHLFTLAHPETLRVIVPPRDETVTPSLQRMLDNLKDSPAYLAGRRWDILAWNRAAALTFTDYSQIPIEHRNNLWLVFAYPPFRTLLAEWEKHARAVLSQFRVDSGRYAGDPQFAALIAELSEISPEFREWWPRHEVRGRTEGCKILQHPTAGRMALEYSAFTVGDNPDMKLVVFTPLCEDNSVDKMNRLLA</sequence>
<reference evidence="1 2" key="1">
    <citation type="journal article" date="2019" name="Int. J. Syst. Evol. Microbiol.">
        <title>Capsulimonas corticalis gen. nov., sp. nov., an aerobic capsulated bacterium, of a novel bacterial order, Capsulimonadales ord. nov., of the class Armatimonadia of the phylum Armatimonadetes.</title>
        <authorList>
            <person name="Li J."/>
            <person name="Kudo C."/>
            <person name="Tonouchi A."/>
        </authorList>
    </citation>
    <scope>NUCLEOTIDE SEQUENCE [LARGE SCALE GENOMIC DNA]</scope>
    <source>
        <strain evidence="1 2">AX-7</strain>
    </source>
</reference>
<accession>A0A402CRP2</accession>
<dbReference type="KEGG" id="ccot:CCAX7_001350"/>
<evidence type="ECO:0000313" key="2">
    <source>
        <dbReference type="Proteomes" id="UP000287394"/>
    </source>
</evidence>
<dbReference type="AlphaFoldDB" id="A0A402CRP2"/>
<name>A0A402CRP2_9BACT</name>
<organism evidence="1 2">
    <name type="scientific">Capsulimonas corticalis</name>
    <dbReference type="NCBI Taxonomy" id="2219043"/>
    <lineage>
        <taxon>Bacteria</taxon>
        <taxon>Bacillati</taxon>
        <taxon>Armatimonadota</taxon>
        <taxon>Armatimonadia</taxon>
        <taxon>Capsulimonadales</taxon>
        <taxon>Capsulimonadaceae</taxon>
        <taxon>Capsulimonas</taxon>
    </lineage>
</organism>
<protein>
    <submittedName>
        <fullName evidence="1">Transcriptional regulator</fullName>
    </submittedName>
</protein>
<dbReference type="InterPro" id="IPR041413">
    <property type="entry name" value="MLTR_LBD"/>
</dbReference>
<dbReference type="CDD" id="cd00093">
    <property type="entry name" value="HTH_XRE"/>
    <property type="match status" value="1"/>
</dbReference>
<proteinExistence type="predicted"/>
<dbReference type="RefSeq" id="WP_119320039.1">
    <property type="nucleotide sequence ID" value="NZ_AP025739.1"/>
</dbReference>
<gene>
    <name evidence="1" type="ORF">CCAX7_001350</name>
</gene>